<proteinExistence type="inferred from homology"/>
<evidence type="ECO:0000256" key="1">
    <source>
        <dbReference type="ARBA" id="ARBA00004651"/>
    </source>
</evidence>
<dbReference type="Pfam" id="PF00420">
    <property type="entry name" value="Oxidored_q2"/>
    <property type="match status" value="1"/>
</dbReference>
<evidence type="ECO:0000256" key="2">
    <source>
        <dbReference type="ARBA" id="ARBA00010388"/>
    </source>
</evidence>
<dbReference type="AlphaFoldDB" id="A0A5Q2RME9"/>
<evidence type="ECO:0000256" key="4">
    <source>
        <dbReference type="ARBA" id="ARBA00022692"/>
    </source>
</evidence>
<dbReference type="NCBIfam" id="NF005929">
    <property type="entry name" value="PRK07946.1"/>
    <property type="match status" value="1"/>
</dbReference>
<organism evidence="9 10">
    <name type="scientific">Actinomarinicola tropica</name>
    <dbReference type="NCBI Taxonomy" id="2789776"/>
    <lineage>
        <taxon>Bacteria</taxon>
        <taxon>Bacillati</taxon>
        <taxon>Actinomycetota</taxon>
        <taxon>Acidimicrobiia</taxon>
        <taxon>Acidimicrobiales</taxon>
        <taxon>Iamiaceae</taxon>
        <taxon>Actinomarinicola</taxon>
    </lineage>
</organism>
<evidence type="ECO:0000256" key="3">
    <source>
        <dbReference type="ARBA" id="ARBA00022475"/>
    </source>
</evidence>
<dbReference type="GO" id="GO:0005886">
    <property type="term" value="C:plasma membrane"/>
    <property type="evidence" value="ECO:0007669"/>
    <property type="project" value="UniProtKB-SubCell"/>
</dbReference>
<feature type="transmembrane region" description="Helical" evidence="8">
    <location>
        <begin position="72"/>
        <end position="93"/>
    </location>
</feature>
<keyword evidence="10" id="KW-1185">Reference proteome</keyword>
<sequence length="160" mass="16820">MSVVLAATAALLFTAGCYLLLQRTLTRVVLGIVLLGHGTVVLLQVAGGRAGEPPIVGPETDGSAVVDPLPHALALTAIVITFGITAFLLALAYRSWALTHDDQVQDDLEDRLVARRVESDLARAAAREAAEQEDLTEFGPDDPGIGTTLDTEPDPGEELP</sequence>
<evidence type="ECO:0000256" key="6">
    <source>
        <dbReference type="ARBA" id="ARBA00023136"/>
    </source>
</evidence>
<feature type="compositionally biased region" description="Acidic residues" evidence="7">
    <location>
        <begin position="131"/>
        <end position="140"/>
    </location>
</feature>
<keyword evidence="4 8" id="KW-0812">Transmembrane</keyword>
<protein>
    <submittedName>
        <fullName evidence="9">Na(+)/H(+) antiporter subunit C</fullName>
    </submittedName>
</protein>
<keyword evidence="6 8" id="KW-0472">Membrane</keyword>
<dbReference type="PANTHER" id="PTHR34583">
    <property type="entry name" value="ANTIPORTER SUBUNIT MNHC2-RELATED"/>
    <property type="match status" value="1"/>
</dbReference>
<name>A0A5Q2RME9_9ACTN</name>
<feature type="region of interest" description="Disordered" evidence="7">
    <location>
        <begin position="124"/>
        <end position="160"/>
    </location>
</feature>
<feature type="compositionally biased region" description="Acidic residues" evidence="7">
    <location>
        <begin position="151"/>
        <end position="160"/>
    </location>
</feature>
<dbReference type="KEGG" id="atq:GH723_14000"/>
<comment type="similarity">
    <text evidence="2">Belongs to the CPA3 antiporters (TC 2.A.63) subunit C family.</text>
</comment>
<keyword evidence="5 8" id="KW-1133">Transmembrane helix</keyword>
<evidence type="ECO:0000313" key="9">
    <source>
        <dbReference type="EMBL" id="QGG96122.1"/>
    </source>
</evidence>
<dbReference type="Proteomes" id="UP000334019">
    <property type="component" value="Chromosome"/>
</dbReference>
<evidence type="ECO:0000313" key="10">
    <source>
        <dbReference type="Proteomes" id="UP000334019"/>
    </source>
</evidence>
<dbReference type="PANTHER" id="PTHR34583:SF2">
    <property type="entry name" value="ANTIPORTER SUBUNIT MNHC2-RELATED"/>
    <property type="match status" value="1"/>
</dbReference>
<keyword evidence="3" id="KW-1003">Cell membrane</keyword>
<dbReference type="EMBL" id="CP045851">
    <property type="protein sequence ID" value="QGG96122.1"/>
    <property type="molecule type" value="Genomic_DNA"/>
</dbReference>
<reference evidence="9 10" key="1">
    <citation type="submission" date="2019-11" db="EMBL/GenBank/DDBJ databases">
        <authorList>
            <person name="He Y."/>
        </authorList>
    </citation>
    <scope>NUCLEOTIDE SEQUENCE [LARGE SCALE GENOMIC DNA]</scope>
    <source>
        <strain evidence="9 10">SCSIO 58843</strain>
    </source>
</reference>
<dbReference type="Gene3D" id="1.10.287.3510">
    <property type="match status" value="1"/>
</dbReference>
<accession>A0A5Q2RME9</accession>
<dbReference type="InterPro" id="IPR039428">
    <property type="entry name" value="NUOK/Mnh_C1-like"/>
</dbReference>
<evidence type="ECO:0000256" key="5">
    <source>
        <dbReference type="ARBA" id="ARBA00022989"/>
    </source>
</evidence>
<comment type="subcellular location">
    <subcellularLocation>
        <location evidence="1">Cell membrane</location>
        <topology evidence="1">Multi-pass membrane protein</topology>
    </subcellularLocation>
</comment>
<evidence type="ECO:0000256" key="8">
    <source>
        <dbReference type="SAM" id="Phobius"/>
    </source>
</evidence>
<gene>
    <name evidence="9" type="ORF">GH723_14000</name>
</gene>
<dbReference type="InterPro" id="IPR050601">
    <property type="entry name" value="CPA3_antiporter_subunitC"/>
</dbReference>
<dbReference type="RefSeq" id="WP_153760228.1">
    <property type="nucleotide sequence ID" value="NZ_CP045851.1"/>
</dbReference>
<evidence type="ECO:0000256" key="7">
    <source>
        <dbReference type="SAM" id="MobiDB-lite"/>
    </source>
</evidence>